<evidence type="ECO:0000313" key="3">
    <source>
        <dbReference type="Proteomes" id="UP001500067"/>
    </source>
</evidence>
<keyword evidence="3" id="KW-1185">Reference proteome</keyword>
<feature type="transmembrane region" description="Helical" evidence="1">
    <location>
        <begin position="12"/>
        <end position="33"/>
    </location>
</feature>
<feature type="transmembrane region" description="Helical" evidence="1">
    <location>
        <begin position="71"/>
        <end position="92"/>
    </location>
</feature>
<dbReference type="RefSeq" id="WP_345081113.1">
    <property type="nucleotide sequence ID" value="NZ_BAABFA010000010.1"/>
</dbReference>
<keyword evidence="1" id="KW-1133">Transmembrane helix</keyword>
<gene>
    <name evidence="2" type="ORF">GCM10023093_15520</name>
</gene>
<reference evidence="3" key="1">
    <citation type="journal article" date="2019" name="Int. J. Syst. Evol. Microbiol.">
        <title>The Global Catalogue of Microorganisms (GCM) 10K type strain sequencing project: providing services to taxonomists for standard genome sequencing and annotation.</title>
        <authorList>
            <consortium name="The Broad Institute Genomics Platform"/>
            <consortium name="The Broad Institute Genome Sequencing Center for Infectious Disease"/>
            <person name="Wu L."/>
            <person name="Ma J."/>
        </authorList>
    </citation>
    <scope>NUCLEOTIDE SEQUENCE [LARGE SCALE GENOMIC DNA]</scope>
    <source>
        <strain evidence="3">JCM 32105</strain>
    </source>
</reference>
<evidence type="ECO:0000256" key="1">
    <source>
        <dbReference type="SAM" id="Phobius"/>
    </source>
</evidence>
<comment type="caution">
    <text evidence="2">The sequence shown here is derived from an EMBL/GenBank/DDBJ whole genome shotgun (WGS) entry which is preliminary data.</text>
</comment>
<name>A0ABP8NBS4_9BACT</name>
<feature type="transmembrane region" description="Helical" evidence="1">
    <location>
        <begin position="45"/>
        <end position="65"/>
    </location>
</feature>
<keyword evidence="1" id="KW-0472">Membrane</keyword>
<protein>
    <submittedName>
        <fullName evidence="2">Uncharacterized protein</fullName>
    </submittedName>
</protein>
<dbReference type="EMBL" id="BAABFA010000010">
    <property type="protein sequence ID" value="GAA4464670.1"/>
    <property type="molecule type" value="Genomic_DNA"/>
</dbReference>
<evidence type="ECO:0000313" key="2">
    <source>
        <dbReference type="EMBL" id="GAA4464670.1"/>
    </source>
</evidence>
<proteinExistence type="predicted"/>
<keyword evidence="1" id="KW-0812">Transmembrane</keyword>
<accession>A0ABP8NBS4</accession>
<organism evidence="2 3">
    <name type="scientific">Nemorincola caseinilytica</name>
    <dbReference type="NCBI Taxonomy" id="2054315"/>
    <lineage>
        <taxon>Bacteria</taxon>
        <taxon>Pseudomonadati</taxon>
        <taxon>Bacteroidota</taxon>
        <taxon>Chitinophagia</taxon>
        <taxon>Chitinophagales</taxon>
        <taxon>Chitinophagaceae</taxon>
        <taxon>Nemorincola</taxon>
    </lineage>
</organism>
<dbReference type="Proteomes" id="UP001500067">
    <property type="component" value="Unassembled WGS sequence"/>
</dbReference>
<sequence>MMPLEGYGNVVMWAMYMSLITPVVTSLVLAMAFVPTGNGRLHRAFFHMLAIPALYGLTVLWFNISPTALDGYLFFTCFIIIFYLYLQVKLFIRRLRHRRSTPRNPPPGSTEN</sequence>